<organism evidence="4 5">
    <name type="scientific">Hymenobacter algoricola</name>
    <dbReference type="NCBI Taxonomy" id="486267"/>
    <lineage>
        <taxon>Bacteria</taxon>
        <taxon>Pseudomonadati</taxon>
        <taxon>Bacteroidota</taxon>
        <taxon>Cytophagia</taxon>
        <taxon>Cytophagales</taxon>
        <taxon>Hymenobacteraceae</taxon>
        <taxon>Hymenobacter</taxon>
    </lineage>
</organism>
<comment type="caution">
    <text evidence="4">The sequence shown here is derived from an EMBL/GenBank/DDBJ whole genome shotgun (WGS) entry which is preliminary data.</text>
</comment>
<evidence type="ECO:0000256" key="1">
    <source>
        <dbReference type="SAM" id="Phobius"/>
    </source>
</evidence>
<proteinExistence type="predicted"/>
<feature type="signal peptide" evidence="2">
    <location>
        <begin position="1"/>
        <end position="28"/>
    </location>
</feature>
<keyword evidence="1" id="KW-0812">Transmembrane</keyword>
<evidence type="ECO:0000313" key="4">
    <source>
        <dbReference type="EMBL" id="GAA3951674.1"/>
    </source>
</evidence>
<evidence type="ECO:0000313" key="5">
    <source>
        <dbReference type="Proteomes" id="UP001499909"/>
    </source>
</evidence>
<evidence type="ECO:0000256" key="2">
    <source>
        <dbReference type="SAM" id="SignalP"/>
    </source>
</evidence>
<dbReference type="RefSeq" id="WP_345117206.1">
    <property type="nucleotide sequence ID" value="NZ_BAABDH010000110.1"/>
</dbReference>
<sequence length="96" mass="9494">MKTFKGYIALFSTAVMLTAVVAPETAQAQTTPKKGWSGKAKGAAIGGGAGVVGGAVVGGTKGAVIGGVAGAAAGGLIGRKKDKKKNPVRYEQYSKK</sequence>
<keyword evidence="1" id="KW-1133">Transmembrane helix</keyword>
<keyword evidence="5" id="KW-1185">Reference proteome</keyword>
<dbReference type="InterPro" id="IPR039567">
    <property type="entry name" value="Gly-zipper"/>
</dbReference>
<name>A0ABP7NRL1_9BACT</name>
<feature type="domain" description="Glycine zipper" evidence="3">
    <location>
        <begin position="42"/>
        <end position="84"/>
    </location>
</feature>
<dbReference type="Proteomes" id="UP001499909">
    <property type="component" value="Unassembled WGS sequence"/>
</dbReference>
<dbReference type="EMBL" id="BAABDH010000110">
    <property type="protein sequence ID" value="GAA3951674.1"/>
    <property type="molecule type" value="Genomic_DNA"/>
</dbReference>
<dbReference type="Pfam" id="PF13488">
    <property type="entry name" value="Gly-zipper_Omp"/>
    <property type="match status" value="1"/>
</dbReference>
<evidence type="ECO:0000259" key="3">
    <source>
        <dbReference type="Pfam" id="PF13488"/>
    </source>
</evidence>
<gene>
    <name evidence="4" type="ORF">GCM10022406_36870</name>
</gene>
<feature type="transmembrane region" description="Helical" evidence="1">
    <location>
        <begin position="52"/>
        <end position="77"/>
    </location>
</feature>
<protein>
    <recommendedName>
        <fullName evidence="3">Glycine zipper domain-containing protein</fullName>
    </recommendedName>
</protein>
<keyword evidence="1" id="KW-0472">Membrane</keyword>
<keyword evidence="2" id="KW-0732">Signal</keyword>
<reference evidence="5" key="1">
    <citation type="journal article" date="2019" name="Int. J. Syst. Evol. Microbiol.">
        <title>The Global Catalogue of Microorganisms (GCM) 10K type strain sequencing project: providing services to taxonomists for standard genome sequencing and annotation.</title>
        <authorList>
            <consortium name="The Broad Institute Genomics Platform"/>
            <consortium name="The Broad Institute Genome Sequencing Center for Infectious Disease"/>
            <person name="Wu L."/>
            <person name="Ma J."/>
        </authorList>
    </citation>
    <scope>NUCLEOTIDE SEQUENCE [LARGE SCALE GENOMIC DNA]</scope>
    <source>
        <strain evidence="5">JCM 17214</strain>
    </source>
</reference>
<feature type="chain" id="PRO_5047010269" description="Glycine zipper domain-containing protein" evidence="2">
    <location>
        <begin position="29"/>
        <end position="96"/>
    </location>
</feature>
<accession>A0ABP7NRL1</accession>